<evidence type="ECO:0000313" key="2">
    <source>
        <dbReference type="Proteomes" id="UP000324022"/>
    </source>
</evidence>
<name>A0A5C3DR22_9BASI</name>
<organism evidence="1 2">
    <name type="scientific">Ustilago trichophora</name>
    <dbReference type="NCBI Taxonomy" id="86804"/>
    <lineage>
        <taxon>Eukaryota</taxon>
        <taxon>Fungi</taxon>
        <taxon>Dikarya</taxon>
        <taxon>Basidiomycota</taxon>
        <taxon>Ustilaginomycotina</taxon>
        <taxon>Ustilaginomycetes</taxon>
        <taxon>Ustilaginales</taxon>
        <taxon>Ustilaginaceae</taxon>
        <taxon>Ustilago</taxon>
    </lineage>
</organism>
<gene>
    <name evidence="1" type="ORF">UTRI_10001</name>
</gene>
<evidence type="ECO:0000313" key="1">
    <source>
        <dbReference type="EMBL" id="SPO19641.1"/>
    </source>
</evidence>
<reference evidence="1 2" key="1">
    <citation type="submission" date="2018-03" db="EMBL/GenBank/DDBJ databases">
        <authorList>
            <person name="Guldener U."/>
        </authorList>
    </citation>
    <scope>NUCLEOTIDE SEQUENCE [LARGE SCALE GENOMIC DNA]</scope>
    <source>
        <strain evidence="1 2">NBRC100155</strain>
    </source>
</reference>
<dbReference type="AlphaFoldDB" id="A0A5C3DR22"/>
<proteinExistence type="predicted"/>
<keyword evidence="2" id="KW-1185">Reference proteome</keyword>
<accession>A0A5C3DR22</accession>
<protein>
    <submittedName>
        <fullName evidence="1">Uncharacterized protein</fullName>
    </submittedName>
</protein>
<sequence>MPTSTGIGSEHCLCFGTEKAERVDSGIGYGHGDLGAGDGFACGARKKEWRVSHIHDNPRKGALFRGPPLFEHFHFLWLSRSSAGYCSNRSALNSSRAAKPGSGSDIAYVIQCHQKPLAVSADC</sequence>
<dbReference type="Proteomes" id="UP000324022">
    <property type="component" value="Unassembled WGS sequence"/>
</dbReference>
<dbReference type="EMBL" id="OOIN01000001">
    <property type="protein sequence ID" value="SPO19641.1"/>
    <property type="molecule type" value="Genomic_DNA"/>
</dbReference>